<organism evidence="1 2">
    <name type="scientific">Coniosporium uncinatum</name>
    <dbReference type="NCBI Taxonomy" id="93489"/>
    <lineage>
        <taxon>Eukaryota</taxon>
        <taxon>Fungi</taxon>
        <taxon>Dikarya</taxon>
        <taxon>Ascomycota</taxon>
        <taxon>Pezizomycotina</taxon>
        <taxon>Dothideomycetes</taxon>
        <taxon>Dothideomycetes incertae sedis</taxon>
        <taxon>Coniosporium</taxon>
    </lineage>
</organism>
<proteinExistence type="predicted"/>
<keyword evidence="2" id="KW-1185">Reference proteome</keyword>
<dbReference type="Proteomes" id="UP001186974">
    <property type="component" value="Unassembled WGS sequence"/>
</dbReference>
<evidence type="ECO:0000313" key="1">
    <source>
        <dbReference type="EMBL" id="KAK3079047.1"/>
    </source>
</evidence>
<gene>
    <name evidence="1" type="ORF">LTS18_005881</name>
</gene>
<feature type="non-terminal residue" evidence="1">
    <location>
        <position position="1"/>
    </location>
</feature>
<accession>A0ACC3DQX2</accession>
<evidence type="ECO:0000313" key="2">
    <source>
        <dbReference type="Proteomes" id="UP001186974"/>
    </source>
</evidence>
<name>A0ACC3DQX2_9PEZI</name>
<protein>
    <submittedName>
        <fullName evidence="1">Uncharacterized protein</fullName>
    </submittedName>
</protein>
<dbReference type="EMBL" id="JAWDJW010001416">
    <property type="protein sequence ID" value="KAK3079047.1"/>
    <property type="molecule type" value="Genomic_DNA"/>
</dbReference>
<comment type="caution">
    <text evidence="1">The sequence shown here is derived from an EMBL/GenBank/DDBJ whole genome shotgun (WGS) entry which is preliminary data.</text>
</comment>
<sequence length="98" mass="11323">ISTETFLNMRYLFIEADEHKDIGGDDARDLSAKDLAFCLTFQGPWIRQSDRLESIRYRVGETVFGGQTEKADVQDFINKSEEDKRAYFKSIVPVPKKE</sequence>
<reference evidence="1" key="1">
    <citation type="submission" date="2024-09" db="EMBL/GenBank/DDBJ databases">
        <title>Black Yeasts Isolated from many extreme environments.</title>
        <authorList>
            <person name="Coleine C."/>
            <person name="Stajich J.E."/>
            <person name="Selbmann L."/>
        </authorList>
    </citation>
    <scope>NUCLEOTIDE SEQUENCE</scope>
    <source>
        <strain evidence="1">CCFEE 5737</strain>
    </source>
</reference>